<dbReference type="GO" id="GO:0005737">
    <property type="term" value="C:cytoplasm"/>
    <property type="evidence" value="ECO:0007669"/>
    <property type="project" value="UniProtKB-SubCell"/>
</dbReference>
<dbReference type="Pfam" id="PF00762">
    <property type="entry name" value="Ferrochelatase"/>
    <property type="match status" value="1"/>
</dbReference>
<evidence type="ECO:0000256" key="9">
    <source>
        <dbReference type="HAMAP-Rule" id="MF_00323"/>
    </source>
</evidence>
<name>A0A4Z0FBZ4_9GAMM</name>
<dbReference type="Gene3D" id="3.40.50.1400">
    <property type="match status" value="2"/>
</dbReference>
<comment type="catalytic activity">
    <reaction evidence="8">
        <text>Fe-coproporphyrin III + 2 H(+) = coproporphyrin III + Fe(2+)</text>
        <dbReference type="Rhea" id="RHEA:49572"/>
        <dbReference type="ChEBI" id="CHEBI:15378"/>
        <dbReference type="ChEBI" id="CHEBI:29033"/>
        <dbReference type="ChEBI" id="CHEBI:68438"/>
        <dbReference type="ChEBI" id="CHEBI:131725"/>
        <dbReference type="EC" id="4.99.1.9"/>
    </reaction>
    <physiologicalReaction direction="right-to-left" evidence="8">
        <dbReference type="Rhea" id="RHEA:49574"/>
    </physiologicalReaction>
</comment>
<keyword evidence="5 9" id="KW-0350">Heme biosynthesis</keyword>
<dbReference type="PANTHER" id="PTHR11108">
    <property type="entry name" value="FERROCHELATASE"/>
    <property type="match status" value="1"/>
</dbReference>
<dbReference type="PANTHER" id="PTHR11108:SF1">
    <property type="entry name" value="FERROCHELATASE, MITOCHONDRIAL"/>
    <property type="match status" value="1"/>
</dbReference>
<keyword evidence="2 9" id="KW-0963">Cytoplasm</keyword>
<evidence type="ECO:0000256" key="5">
    <source>
        <dbReference type="ARBA" id="ARBA00023133"/>
    </source>
</evidence>
<comment type="function">
    <text evidence="9 10">Catalyzes the ferrous insertion into protoporphyrin IX.</text>
</comment>
<dbReference type="NCBIfam" id="TIGR00109">
    <property type="entry name" value="hemH"/>
    <property type="match status" value="1"/>
</dbReference>
<dbReference type="GO" id="GO:0004325">
    <property type="term" value="F:ferrochelatase activity"/>
    <property type="evidence" value="ECO:0007669"/>
    <property type="project" value="UniProtKB-UniRule"/>
</dbReference>
<dbReference type="RefSeq" id="WP_135280405.1">
    <property type="nucleotide sequence ID" value="NZ_SRIO01000001.1"/>
</dbReference>
<dbReference type="EMBL" id="SRIO01000001">
    <property type="protein sequence ID" value="TFZ84046.1"/>
    <property type="molecule type" value="Genomic_DNA"/>
</dbReference>
<accession>A0A4Z0FBZ4</accession>
<reference evidence="11 12" key="1">
    <citation type="journal article" date="2019" name="ISME J.">
        <title>Candidatus Macondimonas diazotrophica, a novel gammaproteobacterial genus dominating crude-oil-contaminated coastal sediments.</title>
        <authorList>
            <person name="Karthikeyan S."/>
            <person name="Konstantinidis K."/>
        </authorList>
    </citation>
    <scope>NUCLEOTIDE SEQUENCE [LARGE SCALE GENOMIC DNA]</scope>
    <source>
        <strain evidence="11 12">KTK01</strain>
    </source>
</reference>
<feature type="binding site" evidence="9">
    <location>
        <position position="286"/>
    </location>
    <ligand>
        <name>Fe(2+)</name>
        <dbReference type="ChEBI" id="CHEBI:29033"/>
    </ligand>
</feature>
<evidence type="ECO:0000256" key="10">
    <source>
        <dbReference type="RuleBase" id="RU000607"/>
    </source>
</evidence>
<dbReference type="OrthoDB" id="9809741at2"/>
<dbReference type="UniPathway" id="UPA00252">
    <property type="reaction ID" value="UER00325"/>
</dbReference>
<keyword evidence="7 9" id="KW-0627">Porphyrin biosynthesis</keyword>
<dbReference type="Proteomes" id="UP000297890">
    <property type="component" value="Unassembled WGS sequence"/>
</dbReference>
<keyword evidence="3 9" id="KW-0479">Metal-binding</keyword>
<evidence type="ECO:0000256" key="8">
    <source>
        <dbReference type="ARBA" id="ARBA00024536"/>
    </source>
</evidence>
<evidence type="ECO:0000256" key="2">
    <source>
        <dbReference type="ARBA" id="ARBA00022490"/>
    </source>
</evidence>
<comment type="similarity">
    <text evidence="1 9 10">Belongs to the ferrochelatase family.</text>
</comment>
<keyword evidence="12" id="KW-1185">Reference proteome</keyword>
<organism evidence="11 12">
    <name type="scientific">Candidatus Macondimonas diazotrophica</name>
    <dbReference type="NCBI Taxonomy" id="2305248"/>
    <lineage>
        <taxon>Bacteria</taxon>
        <taxon>Pseudomonadati</taxon>
        <taxon>Pseudomonadota</taxon>
        <taxon>Gammaproteobacteria</taxon>
        <taxon>Chromatiales</taxon>
        <taxon>Ectothiorhodospiraceae</taxon>
        <taxon>Candidatus Macondimonas</taxon>
    </lineage>
</organism>
<proteinExistence type="inferred from homology"/>
<dbReference type="SUPFAM" id="SSF53800">
    <property type="entry name" value="Chelatase"/>
    <property type="match status" value="1"/>
</dbReference>
<dbReference type="InterPro" id="IPR033644">
    <property type="entry name" value="Ferrochelatase_C"/>
</dbReference>
<gene>
    <name evidence="9" type="primary">hemH</name>
    <name evidence="11" type="ORF">E4680_00425</name>
</gene>
<dbReference type="AlphaFoldDB" id="A0A4Z0FBZ4"/>
<comment type="caution">
    <text evidence="11">The sequence shown here is derived from an EMBL/GenBank/DDBJ whole genome shotgun (WGS) entry which is preliminary data.</text>
</comment>
<dbReference type="FunFam" id="3.40.50.1400:FF:000002">
    <property type="entry name" value="Ferrochelatase"/>
    <property type="match status" value="1"/>
</dbReference>
<keyword evidence="6 9" id="KW-0456">Lyase</keyword>
<evidence type="ECO:0000256" key="3">
    <source>
        <dbReference type="ARBA" id="ARBA00022723"/>
    </source>
</evidence>
<dbReference type="PROSITE" id="PS00534">
    <property type="entry name" value="FERROCHELATASE"/>
    <property type="match status" value="1"/>
</dbReference>
<dbReference type="HAMAP" id="MF_00323">
    <property type="entry name" value="Ferrochelatase"/>
    <property type="match status" value="1"/>
</dbReference>
<protein>
    <recommendedName>
        <fullName evidence="9 10">Ferrochelatase</fullName>
        <ecNumber evidence="9 10">4.98.1.1</ecNumber>
    </recommendedName>
    <alternativeName>
        <fullName evidence="9">Heme synthase</fullName>
    </alternativeName>
    <alternativeName>
        <fullName evidence="9">Protoheme ferro-lyase</fullName>
    </alternativeName>
</protein>
<dbReference type="EC" id="4.98.1.1" evidence="9 10"/>
<evidence type="ECO:0000313" key="11">
    <source>
        <dbReference type="EMBL" id="TFZ84046.1"/>
    </source>
</evidence>
<comment type="pathway">
    <text evidence="9 10">Porphyrin-containing compound metabolism; protoheme biosynthesis; protoheme from protoporphyrin-IX: step 1/1.</text>
</comment>
<evidence type="ECO:0000313" key="12">
    <source>
        <dbReference type="Proteomes" id="UP000297890"/>
    </source>
</evidence>
<keyword evidence="4 9" id="KW-0408">Iron</keyword>
<evidence type="ECO:0000256" key="4">
    <source>
        <dbReference type="ARBA" id="ARBA00023004"/>
    </source>
</evidence>
<evidence type="ECO:0000256" key="1">
    <source>
        <dbReference type="ARBA" id="ARBA00007718"/>
    </source>
</evidence>
<evidence type="ECO:0000256" key="6">
    <source>
        <dbReference type="ARBA" id="ARBA00023239"/>
    </source>
</evidence>
<dbReference type="GO" id="GO:0006783">
    <property type="term" value="P:heme biosynthetic process"/>
    <property type="evidence" value="ECO:0007669"/>
    <property type="project" value="UniProtKB-UniRule"/>
</dbReference>
<dbReference type="InterPro" id="IPR033659">
    <property type="entry name" value="Ferrochelatase_N"/>
</dbReference>
<sequence length="335" mass="37114">MNSAAPLQHSPIGVLLVNLGSPAAPEAGAVRRYLAEFLSDPRVIEAPRWLWWPILHGVILRVRPRRSAEAYDSVWMTEGSPLLVYSRRQATALQGILDRQAPGVYQVAVAMRYGSPPMTVALDRLCASGCERILVLPLYPQYSATTTASVIDSVGAWLSAQRALPEVQWVNQYACAPGYIAALAASVRAYWDRMGQGERLLMSFHGIPQRYADLGDPYPVQCQMTAQALAAALALEPDQWTMAFQSRFGPTRWLGPYTDDVLVEWATHGVRTVDALCPGFATDCLETLEEIAIRYAGEFQKMNGTLRYIPALNDAPDHMEFLADLVTCRTMPWRA</sequence>
<dbReference type="InterPro" id="IPR001015">
    <property type="entry name" value="Ferrochelatase"/>
</dbReference>
<dbReference type="CDD" id="cd00419">
    <property type="entry name" value="Ferrochelatase_C"/>
    <property type="match status" value="1"/>
</dbReference>
<comment type="subcellular location">
    <subcellularLocation>
        <location evidence="9 10">Cytoplasm</location>
    </subcellularLocation>
</comment>
<dbReference type="GO" id="GO:0046872">
    <property type="term" value="F:metal ion binding"/>
    <property type="evidence" value="ECO:0007669"/>
    <property type="project" value="UniProtKB-KW"/>
</dbReference>
<comment type="catalytic activity">
    <reaction evidence="9 10">
        <text>heme b + 2 H(+) = protoporphyrin IX + Fe(2+)</text>
        <dbReference type="Rhea" id="RHEA:22584"/>
        <dbReference type="ChEBI" id="CHEBI:15378"/>
        <dbReference type="ChEBI" id="CHEBI:29033"/>
        <dbReference type="ChEBI" id="CHEBI:57306"/>
        <dbReference type="ChEBI" id="CHEBI:60344"/>
        <dbReference type="EC" id="4.98.1.1"/>
    </reaction>
</comment>
<dbReference type="InterPro" id="IPR019772">
    <property type="entry name" value="Ferrochelatase_AS"/>
</dbReference>
<dbReference type="CDD" id="cd03411">
    <property type="entry name" value="Ferrochelatase_N"/>
    <property type="match status" value="1"/>
</dbReference>
<evidence type="ECO:0000256" key="7">
    <source>
        <dbReference type="ARBA" id="ARBA00023244"/>
    </source>
</evidence>
<feature type="binding site" evidence="9">
    <location>
        <position position="205"/>
    </location>
    <ligand>
        <name>Fe(2+)</name>
        <dbReference type="ChEBI" id="CHEBI:29033"/>
    </ligand>
</feature>